<evidence type="ECO:0000256" key="2">
    <source>
        <dbReference type="ARBA" id="ARBA00009009"/>
    </source>
</evidence>
<dbReference type="PANTHER" id="PTHR35333:SF3">
    <property type="entry name" value="BETA-LACTAMASE-TYPE TRANSPEPTIDASE FOLD CONTAINING PROTEIN"/>
    <property type="match status" value="1"/>
</dbReference>
<dbReference type="GO" id="GO:0008800">
    <property type="term" value="F:beta-lactamase activity"/>
    <property type="evidence" value="ECO:0007669"/>
    <property type="project" value="UniProtKB-EC"/>
</dbReference>
<keyword evidence="6" id="KW-1185">Reference proteome</keyword>
<organism evidence="5 6">
    <name type="scientific">Rhodanobacter soli</name>
    <dbReference type="NCBI Taxonomy" id="590609"/>
    <lineage>
        <taxon>Bacteria</taxon>
        <taxon>Pseudomonadati</taxon>
        <taxon>Pseudomonadota</taxon>
        <taxon>Gammaproteobacteria</taxon>
        <taxon>Lysobacterales</taxon>
        <taxon>Rhodanobacteraceae</taxon>
        <taxon>Rhodanobacter</taxon>
    </lineage>
</organism>
<dbReference type="SUPFAM" id="SSF56601">
    <property type="entry name" value="beta-lactamase/transpeptidase-like"/>
    <property type="match status" value="1"/>
</dbReference>
<dbReference type="InterPro" id="IPR045155">
    <property type="entry name" value="Beta-lactam_cat"/>
</dbReference>
<evidence type="ECO:0000256" key="1">
    <source>
        <dbReference type="ARBA" id="ARBA00001526"/>
    </source>
</evidence>
<evidence type="ECO:0000313" key="6">
    <source>
        <dbReference type="Proteomes" id="UP001549251"/>
    </source>
</evidence>
<dbReference type="NCBIfam" id="NF033103">
    <property type="entry name" value="bla_class_A"/>
    <property type="match status" value="1"/>
</dbReference>
<dbReference type="PANTHER" id="PTHR35333">
    <property type="entry name" value="BETA-LACTAMASE"/>
    <property type="match status" value="1"/>
</dbReference>
<evidence type="ECO:0000259" key="4">
    <source>
        <dbReference type="Pfam" id="PF13354"/>
    </source>
</evidence>
<dbReference type="Proteomes" id="UP001549251">
    <property type="component" value="Unassembled WGS sequence"/>
</dbReference>
<dbReference type="RefSeq" id="WP_354550970.1">
    <property type="nucleotide sequence ID" value="NZ_JBEPSD010000002.1"/>
</dbReference>
<keyword evidence="5" id="KW-0378">Hydrolase</keyword>
<accession>A0ABV2PYZ9</accession>
<evidence type="ECO:0000313" key="5">
    <source>
        <dbReference type="EMBL" id="MET4570270.1"/>
    </source>
</evidence>
<feature type="domain" description="Beta-lactamase class A catalytic" evidence="4">
    <location>
        <begin position="78"/>
        <end position="335"/>
    </location>
</feature>
<proteinExistence type="inferred from homology"/>
<comment type="caution">
    <text evidence="5">The sequence shown here is derived from an EMBL/GenBank/DDBJ whole genome shotgun (WGS) entry which is preliminary data.</text>
</comment>
<dbReference type="InterPro" id="IPR000871">
    <property type="entry name" value="Beta-lactam_class-A"/>
</dbReference>
<protein>
    <recommendedName>
        <fullName evidence="3">beta-lactamase</fullName>
        <ecNumber evidence="3">3.5.2.6</ecNumber>
    </recommendedName>
</protein>
<dbReference type="EC" id="3.5.2.6" evidence="3"/>
<dbReference type="InterPro" id="IPR012338">
    <property type="entry name" value="Beta-lactam/transpept-like"/>
</dbReference>
<comment type="similarity">
    <text evidence="2">Belongs to the class-A beta-lactamase family.</text>
</comment>
<dbReference type="PRINTS" id="PR00118">
    <property type="entry name" value="BLACTAMASEA"/>
</dbReference>
<comment type="catalytic activity">
    <reaction evidence="1">
        <text>a beta-lactam + H2O = a substituted beta-amino acid</text>
        <dbReference type="Rhea" id="RHEA:20401"/>
        <dbReference type="ChEBI" id="CHEBI:15377"/>
        <dbReference type="ChEBI" id="CHEBI:35627"/>
        <dbReference type="ChEBI" id="CHEBI:140347"/>
        <dbReference type="EC" id="3.5.2.6"/>
    </reaction>
</comment>
<dbReference type="Pfam" id="PF13354">
    <property type="entry name" value="Beta-lactamase2"/>
    <property type="match status" value="1"/>
</dbReference>
<dbReference type="EMBL" id="JBEPSD010000002">
    <property type="protein sequence ID" value="MET4570270.1"/>
    <property type="molecule type" value="Genomic_DNA"/>
</dbReference>
<dbReference type="Gene3D" id="3.40.710.10">
    <property type="entry name" value="DD-peptidase/beta-lactamase superfamily"/>
    <property type="match status" value="1"/>
</dbReference>
<reference evidence="5 6" key="1">
    <citation type="submission" date="2024-06" db="EMBL/GenBank/DDBJ databases">
        <title>Sorghum-associated microbial communities from plants grown in Nebraska, USA.</title>
        <authorList>
            <person name="Schachtman D."/>
        </authorList>
    </citation>
    <scope>NUCLEOTIDE SEQUENCE [LARGE SCALE GENOMIC DNA]</scope>
    <source>
        <strain evidence="5 6">1757</strain>
    </source>
</reference>
<name>A0ABV2PYZ9_9GAMM</name>
<evidence type="ECO:0000256" key="3">
    <source>
        <dbReference type="ARBA" id="ARBA00012865"/>
    </source>
</evidence>
<sequence>MTINPAMLETIHRRENAVSRLLAAASCPTRFLARMVAVACLLLSFCPASGAAELARTRAEGLQQELGRLVAPFDGQVGVYVLDLDGGRAAFVNPDTGFPMASTVKVAVAVNILSLVDEGTLDLQQQVLLKEGDIYPEMGGPMDIHLTPGSAITVRDLLHMMLTVSDNNATDILIRLGGGTATVDARMRALGVSGIRVDRYIWELLANYFGDLEASAQNPLSPADYGRLGSAKRNEADRRHYRQIYNGDPRDTSTPAGMASLLRLVWQGKALKPETTAVLKSIMLDCRTGEGRLKGMLPDAAPVAHKTGSVGAVANDVGVITLPAGKGDIVVAVFVKSDRNDTVKDDMIAHVARAAYDYFVFVPAN</sequence>
<gene>
    <name evidence="5" type="ORF">ABIE04_002631</name>
</gene>